<feature type="transmembrane region" description="Helical" evidence="2">
    <location>
        <begin position="83"/>
        <end position="104"/>
    </location>
</feature>
<protein>
    <submittedName>
        <fullName evidence="3">Uncharacterized protein</fullName>
    </submittedName>
</protein>
<feature type="region of interest" description="Disordered" evidence="1">
    <location>
        <begin position="366"/>
        <end position="423"/>
    </location>
</feature>
<feature type="transmembrane region" description="Helical" evidence="2">
    <location>
        <begin position="258"/>
        <end position="279"/>
    </location>
</feature>
<evidence type="ECO:0000256" key="2">
    <source>
        <dbReference type="SAM" id="Phobius"/>
    </source>
</evidence>
<name>A0A6A4CPU7_9STRA</name>
<proteinExistence type="predicted"/>
<feature type="transmembrane region" description="Helical" evidence="2">
    <location>
        <begin position="222"/>
        <end position="246"/>
    </location>
</feature>
<keyword evidence="2" id="KW-0812">Transmembrane</keyword>
<keyword evidence="2" id="KW-0472">Membrane</keyword>
<keyword evidence="2" id="KW-1133">Transmembrane helix</keyword>
<dbReference type="EMBL" id="QXFT01002646">
    <property type="protein sequence ID" value="KAE9295088.1"/>
    <property type="molecule type" value="Genomic_DNA"/>
</dbReference>
<dbReference type="Proteomes" id="UP000434957">
    <property type="component" value="Unassembled WGS sequence"/>
</dbReference>
<reference evidence="3 4" key="1">
    <citation type="submission" date="2018-08" db="EMBL/GenBank/DDBJ databases">
        <title>Genomic investigation of the strawberry pathogen Phytophthora fragariae indicates pathogenicity is determined by transcriptional variation in three key races.</title>
        <authorList>
            <person name="Adams T.M."/>
            <person name="Armitage A.D."/>
            <person name="Sobczyk M.K."/>
            <person name="Bates H.J."/>
            <person name="Dunwell J.M."/>
            <person name="Nellist C.F."/>
            <person name="Harrison R.J."/>
        </authorList>
    </citation>
    <scope>NUCLEOTIDE SEQUENCE [LARGE SCALE GENOMIC DNA]</scope>
    <source>
        <strain evidence="3 4">SCRP333</strain>
    </source>
</reference>
<keyword evidence="4" id="KW-1185">Reference proteome</keyword>
<evidence type="ECO:0000313" key="3">
    <source>
        <dbReference type="EMBL" id="KAE9295088.1"/>
    </source>
</evidence>
<feature type="compositionally biased region" description="Basic and acidic residues" evidence="1">
    <location>
        <begin position="366"/>
        <end position="375"/>
    </location>
</feature>
<comment type="caution">
    <text evidence="3">The sequence shown here is derived from an EMBL/GenBank/DDBJ whole genome shotgun (WGS) entry which is preliminary data.</text>
</comment>
<evidence type="ECO:0000313" key="4">
    <source>
        <dbReference type="Proteomes" id="UP000434957"/>
    </source>
</evidence>
<feature type="compositionally biased region" description="Low complexity" evidence="1">
    <location>
        <begin position="391"/>
        <end position="406"/>
    </location>
</feature>
<accession>A0A6A4CPU7</accession>
<sequence length="423" mass="47690">MRETVGGDDSWRRRSTPTWTVEVLSAPDGERLGRRWLSGKLVHSWFGTVPVMETVAKALLWSLEGSISIVATGWAFTLGHWHWWLVLTVFATVWTVTAPLRGLIWRLLLTTISFVYRWTEITKACLHRYRKYLRKPEMLERPWYSRWHKSAEALIGTPMVVLVARKEHLDDLGRLLYKWLDAQDAWWCVFLPDTLEATCWASAHYWEGLHVESARTADRAGILVWTVWAVLTLGVLGVLSVVNFLFCGEEGLVIAEGVALNITVVDVGVVLVGCASRLWHLFETDEPSPLDRVSERYREWQLAMEEQEQAERLADAFWRIDGGAGRAPAGAADAVRAANADRSALRESRARQRARWESVRAAEFAKAENAKEEARRGRRGAVGGDVPSENGPYRSSGIRPRSGSPGEHLFEAGPRMGQNGHLI</sequence>
<dbReference type="AlphaFoldDB" id="A0A6A4CPU7"/>
<organism evidence="3 4">
    <name type="scientific">Phytophthora rubi</name>
    <dbReference type="NCBI Taxonomy" id="129364"/>
    <lineage>
        <taxon>Eukaryota</taxon>
        <taxon>Sar</taxon>
        <taxon>Stramenopiles</taxon>
        <taxon>Oomycota</taxon>
        <taxon>Peronosporomycetes</taxon>
        <taxon>Peronosporales</taxon>
        <taxon>Peronosporaceae</taxon>
        <taxon>Phytophthora</taxon>
    </lineage>
</organism>
<gene>
    <name evidence="3" type="ORF">PR003_g24106</name>
</gene>
<evidence type="ECO:0000256" key="1">
    <source>
        <dbReference type="SAM" id="MobiDB-lite"/>
    </source>
</evidence>
<feature type="transmembrane region" description="Helical" evidence="2">
    <location>
        <begin position="58"/>
        <end position="77"/>
    </location>
</feature>